<reference evidence="1 2" key="1">
    <citation type="submission" date="2018-03" db="EMBL/GenBank/DDBJ databases">
        <title>Blue discolouration in mozzarella cheese caused by Pseudomonas fluorescens.</title>
        <authorList>
            <person name="Chiesa F."/>
            <person name="Dalmasso A."/>
            <person name="Lomonaco S."/>
        </authorList>
    </citation>
    <scope>NUCLEOTIDE SEQUENCE [LARGE SCALE GENOMIC DNA]</scope>
    <source>
        <strain evidence="1 2">11293</strain>
    </source>
</reference>
<evidence type="ECO:0000313" key="2">
    <source>
        <dbReference type="Proteomes" id="UP000239731"/>
    </source>
</evidence>
<dbReference type="EMBL" id="PVUH01000033">
    <property type="protein sequence ID" value="PRW84030.1"/>
    <property type="molecule type" value="Genomic_DNA"/>
</dbReference>
<dbReference type="Proteomes" id="UP000239731">
    <property type="component" value="Unassembled WGS sequence"/>
</dbReference>
<name>A0A2T0HLR1_PSEFL</name>
<dbReference type="AlphaFoldDB" id="A0A2T0HLR1"/>
<sequence length="90" mass="9829">MRLINSTASAANSASEAHNLISGRRALIMTPERANLIGRSGLLLHADGDHWLMVVDGNRYRVLTCSLMQLPDDFTPPPKAAAMWRIAKCA</sequence>
<gene>
    <name evidence="1" type="ORF">C7A10_29610</name>
</gene>
<comment type="caution">
    <text evidence="1">The sequence shown here is derived from an EMBL/GenBank/DDBJ whole genome shotgun (WGS) entry which is preliminary data.</text>
</comment>
<evidence type="ECO:0000313" key="1">
    <source>
        <dbReference type="EMBL" id="PRW84030.1"/>
    </source>
</evidence>
<accession>A0A2T0HLR1</accession>
<protein>
    <submittedName>
        <fullName evidence="1">Uncharacterized protein</fullName>
    </submittedName>
</protein>
<organism evidence="1 2">
    <name type="scientific">Pseudomonas fluorescens</name>
    <dbReference type="NCBI Taxonomy" id="294"/>
    <lineage>
        <taxon>Bacteria</taxon>
        <taxon>Pseudomonadati</taxon>
        <taxon>Pseudomonadota</taxon>
        <taxon>Gammaproteobacteria</taxon>
        <taxon>Pseudomonadales</taxon>
        <taxon>Pseudomonadaceae</taxon>
        <taxon>Pseudomonas</taxon>
    </lineage>
</organism>
<proteinExistence type="predicted"/>
<dbReference type="RefSeq" id="WP_106118699.1">
    <property type="nucleotide sequence ID" value="NZ_PVUH01000033.1"/>
</dbReference>